<dbReference type="InterPro" id="IPR009898">
    <property type="entry name" value="DUF1440"/>
</dbReference>
<dbReference type="Proteomes" id="UP000230282">
    <property type="component" value="Unassembled WGS sequence"/>
</dbReference>
<protein>
    <recommendedName>
        <fullName evidence="4">DUF1440 domain-containing protein</fullName>
    </recommendedName>
</protein>
<dbReference type="Pfam" id="PF07274">
    <property type="entry name" value="DUF1440"/>
    <property type="match status" value="1"/>
</dbReference>
<feature type="transmembrane region" description="Helical" evidence="1">
    <location>
        <begin position="15"/>
        <end position="36"/>
    </location>
</feature>
<comment type="caution">
    <text evidence="2">The sequence shown here is derived from an EMBL/GenBank/DDBJ whole genome shotgun (WGS) entry which is preliminary data.</text>
</comment>
<name>A0A2M8RT43_9PAST</name>
<feature type="transmembrane region" description="Helical" evidence="1">
    <location>
        <begin position="109"/>
        <end position="131"/>
    </location>
</feature>
<keyword evidence="1" id="KW-1133">Transmembrane helix</keyword>
<feature type="transmembrane region" description="Helical" evidence="1">
    <location>
        <begin position="143"/>
        <end position="164"/>
    </location>
</feature>
<gene>
    <name evidence="2" type="ORF">CVP04_11210</name>
</gene>
<evidence type="ECO:0000313" key="3">
    <source>
        <dbReference type="Proteomes" id="UP000230282"/>
    </source>
</evidence>
<evidence type="ECO:0000256" key="1">
    <source>
        <dbReference type="SAM" id="Phobius"/>
    </source>
</evidence>
<dbReference type="OrthoDB" id="1629003at2"/>
<accession>A0A2M8RT43</accession>
<evidence type="ECO:0000313" key="2">
    <source>
        <dbReference type="EMBL" id="PJG82052.1"/>
    </source>
</evidence>
<keyword evidence="1" id="KW-0812">Transmembrane</keyword>
<sequence length="216" mass="24259">MSGIFAQTEPSRRRYGLAVFIGIIAGIISAFVKWGAEHPFPPRSPKDLFTAACPQPVLDALNAATDQVAAHASALEQCSRAFLNPPHVFLRDYIGIDPTQAAFTFADYAFNWIGVTHMIFSLVFAIGYCIVAERFPKIKFWQGIGAGLIANVCVHYITFPALGLTPPVAEWPWYEHVSELVGHIFWFWTIEVIRRDLRNRITHEPDAEVPLTQSFR</sequence>
<reference evidence="2 3" key="1">
    <citation type="submission" date="2017-11" db="EMBL/GenBank/DDBJ databases">
        <title>Reclassification of Bisgaard taxon 5 as Caviibacterium pharyngocola gen. nov., sp. nov.</title>
        <authorList>
            <person name="Christensen H."/>
        </authorList>
    </citation>
    <scope>NUCLEOTIDE SEQUENCE [LARGE SCALE GENOMIC DNA]</scope>
    <source>
        <strain evidence="2 3">7_3</strain>
    </source>
</reference>
<dbReference type="AlphaFoldDB" id="A0A2M8RT43"/>
<dbReference type="RefSeq" id="WP_100297595.1">
    <property type="nucleotide sequence ID" value="NZ_PHGZ01000031.1"/>
</dbReference>
<organism evidence="2 3">
    <name type="scientific">Caviibacterium pharyngocola</name>
    <dbReference type="NCBI Taxonomy" id="28159"/>
    <lineage>
        <taxon>Bacteria</taxon>
        <taxon>Pseudomonadati</taxon>
        <taxon>Pseudomonadota</taxon>
        <taxon>Gammaproteobacteria</taxon>
        <taxon>Pasteurellales</taxon>
        <taxon>Pasteurellaceae</taxon>
        <taxon>Caviibacterium</taxon>
    </lineage>
</organism>
<dbReference type="EMBL" id="PHGZ01000031">
    <property type="protein sequence ID" value="PJG82052.1"/>
    <property type="molecule type" value="Genomic_DNA"/>
</dbReference>
<evidence type="ECO:0008006" key="4">
    <source>
        <dbReference type="Google" id="ProtNLM"/>
    </source>
</evidence>
<proteinExistence type="predicted"/>
<keyword evidence="3" id="KW-1185">Reference proteome</keyword>
<keyword evidence="1" id="KW-0472">Membrane</keyword>